<protein>
    <submittedName>
        <fullName evidence="1">Uncharacterized protein</fullName>
    </submittedName>
</protein>
<name>A0A379G9C1_9BACT</name>
<dbReference type="EMBL" id="UGTP01000002">
    <property type="protein sequence ID" value="SUC37496.1"/>
    <property type="molecule type" value="Genomic_DNA"/>
</dbReference>
<organism evidence="1 2">
    <name type="scientific">Prevotella pallens</name>
    <dbReference type="NCBI Taxonomy" id="60133"/>
    <lineage>
        <taxon>Bacteria</taxon>
        <taxon>Pseudomonadati</taxon>
        <taxon>Bacteroidota</taxon>
        <taxon>Bacteroidia</taxon>
        <taxon>Bacteroidales</taxon>
        <taxon>Prevotellaceae</taxon>
        <taxon>Prevotella</taxon>
    </lineage>
</organism>
<sequence>MDIDTSKGLYYIVDANTDYKMREILNLARAMANKSYPHLIQSIDFAIMQHDKNTHTIARSNGKISIKDGNT</sequence>
<accession>A0A379G9C1</accession>
<dbReference type="AlphaFoldDB" id="A0A379G9C1"/>
<evidence type="ECO:0000313" key="2">
    <source>
        <dbReference type="Proteomes" id="UP000254235"/>
    </source>
</evidence>
<evidence type="ECO:0000313" key="1">
    <source>
        <dbReference type="EMBL" id="SUC37496.1"/>
    </source>
</evidence>
<reference evidence="1 2" key="1">
    <citation type="submission" date="2018-06" db="EMBL/GenBank/DDBJ databases">
        <authorList>
            <consortium name="Pathogen Informatics"/>
            <person name="Doyle S."/>
        </authorList>
    </citation>
    <scope>NUCLEOTIDE SEQUENCE [LARGE SCALE GENOMIC DNA]</scope>
    <source>
        <strain evidence="1 2">NCTC13043</strain>
    </source>
</reference>
<dbReference type="Proteomes" id="UP000254235">
    <property type="component" value="Unassembled WGS sequence"/>
</dbReference>
<proteinExistence type="predicted"/>
<gene>
    <name evidence="1" type="ORF">NCTC13043_01985</name>
</gene>